<evidence type="ECO:0000313" key="6">
    <source>
        <dbReference type="Proteomes" id="UP001374584"/>
    </source>
</evidence>
<dbReference type="SUPFAM" id="SSF50998">
    <property type="entry name" value="Quinoprotein alcohol dehydrogenase-like"/>
    <property type="match status" value="1"/>
</dbReference>
<proteinExistence type="inferred from homology"/>
<keyword evidence="6" id="KW-1185">Reference proteome</keyword>
<gene>
    <name evidence="5" type="ORF">VNO80_08015</name>
</gene>
<sequence length="236" mass="26029">MGPRELLNAFIFFLPSGRLLELHCDPSRLVSMLLLQVSVSQSLSLSVSVGLHVRVGLGQLGQGGRVVWQTFMLPDNHGKKGEYAGAAVWGSSPSIDASRNYIYIATGNLYSAPLNILECQERENNATQPTHPDQCVEPDNHSDSFLALDLDDGKIKWYHQLGGYDVWLLSCRNLSTPNCPPGPNPDADFGEAPMMLTIHVNKTKQDVVAVQKSGFTWALHRHDGKLIWSTVTILNH</sequence>
<dbReference type="PANTHER" id="PTHR32303:SF23">
    <property type="entry name" value="POLYVINYLALCOHOL DEHYDROGENASE-LIKE PROTEIN"/>
    <property type="match status" value="1"/>
</dbReference>
<name>A0AAN9RQ87_PHACN</name>
<dbReference type="PANTHER" id="PTHR32303">
    <property type="entry name" value="QUINOPROTEIN ALCOHOL DEHYDROGENASE (CYTOCHROME C)"/>
    <property type="match status" value="1"/>
</dbReference>
<evidence type="ECO:0000256" key="2">
    <source>
        <dbReference type="ARBA" id="ARBA00008156"/>
    </source>
</evidence>
<evidence type="ECO:0000313" key="5">
    <source>
        <dbReference type="EMBL" id="KAK7374583.1"/>
    </source>
</evidence>
<evidence type="ECO:0000259" key="4">
    <source>
        <dbReference type="Pfam" id="PF01011"/>
    </source>
</evidence>
<dbReference type="InterPro" id="IPR011047">
    <property type="entry name" value="Quinoprotein_ADH-like_sf"/>
</dbReference>
<comment type="caution">
    <text evidence="5">The sequence shown here is derived from an EMBL/GenBank/DDBJ whole genome shotgun (WGS) entry which is preliminary data.</text>
</comment>
<dbReference type="GO" id="GO:0016491">
    <property type="term" value="F:oxidoreductase activity"/>
    <property type="evidence" value="ECO:0007669"/>
    <property type="project" value="UniProtKB-KW"/>
</dbReference>
<keyword evidence="3" id="KW-0560">Oxidoreductase</keyword>
<reference evidence="5 6" key="1">
    <citation type="submission" date="2024-01" db="EMBL/GenBank/DDBJ databases">
        <title>The genomes of 5 underutilized Papilionoideae crops provide insights into root nodulation and disease resistanc.</title>
        <authorList>
            <person name="Jiang F."/>
        </authorList>
    </citation>
    <scope>NUCLEOTIDE SEQUENCE [LARGE SCALE GENOMIC DNA]</scope>
    <source>
        <strain evidence="5">JINMINGXINNONG_FW02</strain>
        <tissue evidence="5">Leaves</tissue>
    </source>
</reference>
<comment type="cofactor">
    <cofactor evidence="1">
        <name>pyrroloquinoline quinone</name>
        <dbReference type="ChEBI" id="CHEBI:58442"/>
    </cofactor>
</comment>
<dbReference type="Proteomes" id="UP001374584">
    <property type="component" value="Unassembled WGS sequence"/>
</dbReference>
<organism evidence="5 6">
    <name type="scientific">Phaseolus coccineus</name>
    <name type="common">Scarlet runner bean</name>
    <name type="synonym">Phaseolus multiflorus</name>
    <dbReference type="NCBI Taxonomy" id="3886"/>
    <lineage>
        <taxon>Eukaryota</taxon>
        <taxon>Viridiplantae</taxon>
        <taxon>Streptophyta</taxon>
        <taxon>Embryophyta</taxon>
        <taxon>Tracheophyta</taxon>
        <taxon>Spermatophyta</taxon>
        <taxon>Magnoliopsida</taxon>
        <taxon>eudicotyledons</taxon>
        <taxon>Gunneridae</taxon>
        <taxon>Pentapetalae</taxon>
        <taxon>rosids</taxon>
        <taxon>fabids</taxon>
        <taxon>Fabales</taxon>
        <taxon>Fabaceae</taxon>
        <taxon>Papilionoideae</taxon>
        <taxon>50 kb inversion clade</taxon>
        <taxon>NPAAA clade</taxon>
        <taxon>indigoferoid/millettioid clade</taxon>
        <taxon>Phaseoleae</taxon>
        <taxon>Phaseolus</taxon>
    </lineage>
</organism>
<feature type="domain" description="Pyrrolo-quinoline quinone repeat" evidence="4">
    <location>
        <begin position="78"/>
        <end position="229"/>
    </location>
</feature>
<protein>
    <recommendedName>
        <fullName evidence="4">Pyrrolo-quinoline quinone repeat domain-containing protein</fullName>
    </recommendedName>
</protein>
<evidence type="ECO:0000256" key="1">
    <source>
        <dbReference type="ARBA" id="ARBA00001931"/>
    </source>
</evidence>
<dbReference type="Pfam" id="PF01011">
    <property type="entry name" value="PQQ"/>
    <property type="match status" value="1"/>
</dbReference>
<comment type="similarity">
    <text evidence="2">Belongs to the bacterial PQQ dehydrogenase family.</text>
</comment>
<accession>A0AAN9RQ87</accession>
<dbReference type="InterPro" id="IPR002372">
    <property type="entry name" value="PQQ_rpt_dom"/>
</dbReference>
<evidence type="ECO:0000256" key="3">
    <source>
        <dbReference type="ARBA" id="ARBA00023002"/>
    </source>
</evidence>
<dbReference type="AlphaFoldDB" id="A0AAN9RQ87"/>
<dbReference type="Gene3D" id="2.140.10.10">
    <property type="entry name" value="Quinoprotein alcohol dehydrogenase-like superfamily"/>
    <property type="match status" value="1"/>
</dbReference>
<dbReference type="EMBL" id="JAYMYR010000003">
    <property type="protein sequence ID" value="KAK7374583.1"/>
    <property type="molecule type" value="Genomic_DNA"/>
</dbReference>